<evidence type="ECO:0000313" key="3">
    <source>
        <dbReference type="EMBL" id="UZE97425.1"/>
    </source>
</evidence>
<evidence type="ECO:0000259" key="2">
    <source>
        <dbReference type="Pfam" id="PF01035"/>
    </source>
</evidence>
<dbReference type="PANTHER" id="PTHR42942:SF1">
    <property type="entry name" value="ALKYLTRANSFERASE-LIKE PROTEIN 1"/>
    <property type="match status" value="1"/>
</dbReference>
<accession>A0ABY6N5Y8</accession>
<proteinExistence type="predicted"/>
<dbReference type="InterPro" id="IPR036388">
    <property type="entry name" value="WH-like_DNA-bd_sf"/>
</dbReference>
<dbReference type="EMBL" id="CP100390">
    <property type="protein sequence ID" value="UZE97425.1"/>
    <property type="molecule type" value="Genomic_DNA"/>
</dbReference>
<dbReference type="RefSeq" id="WP_265048899.1">
    <property type="nucleotide sequence ID" value="NZ_CP100390.1"/>
</dbReference>
<gene>
    <name evidence="3" type="ORF">NKI27_06665</name>
</gene>
<dbReference type="InterPro" id="IPR036217">
    <property type="entry name" value="MethylDNA_cys_MeTrfase_DNAb"/>
</dbReference>
<name>A0ABY6N5Y8_9ALTE</name>
<evidence type="ECO:0000256" key="1">
    <source>
        <dbReference type="ARBA" id="ARBA00022763"/>
    </source>
</evidence>
<reference evidence="3" key="1">
    <citation type="submission" date="2022-06" db="EMBL/GenBank/DDBJ databases">
        <title>Alkalimarinus sp. nov., isolated from gut of a Alitta virens.</title>
        <authorList>
            <person name="Yang A.I."/>
            <person name="Shin N.-R."/>
        </authorList>
    </citation>
    <scope>NUCLEOTIDE SEQUENCE</scope>
    <source>
        <strain evidence="3">A2M4</strain>
    </source>
</reference>
<dbReference type="PANTHER" id="PTHR42942">
    <property type="entry name" value="6-O-METHYLGUANINE DNA METHYLTRANSFERASE"/>
    <property type="match status" value="1"/>
</dbReference>
<keyword evidence="1" id="KW-0227">DNA damage</keyword>
<dbReference type="Gene3D" id="1.10.10.10">
    <property type="entry name" value="Winged helix-like DNA-binding domain superfamily/Winged helix DNA-binding domain"/>
    <property type="match status" value="1"/>
</dbReference>
<feature type="domain" description="Methylated-DNA-[protein]-cysteine S-methyltransferase DNA binding" evidence="2">
    <location>
        <begin position="9"/>
        <end position="88"/>
    </location>
</feature>
<dbReference type="Proteomes" id="UP001163739">
    <property type="component" value="Chromosome"/>
</dbReference>
<dbReference type="InterPro" id="IPR052520">
    <property type="entry name" value="ATL_DNA_repair"/>
</dbReference>
<sequence length="105" mass="11790">MPHNPDSDQQLILQTIHAIPCGQVSTYGQVAKLAGLPGKARYVGYVLKTLPQGSSIPWHRVINSQGKLSFPAHTEAYREQKQRLLAEGIVFNDHKISLRKFLWKA</sequence>
<dbReference type="InterPro" id="IPR014048">
    <property type="entry name" value="MethylDNA_cys_MeTrfase_DNA-bd"/>
</dbReference>
<protein>
    <submittedName>
        <fullName evidence="3">MGMT family protein</fullName>
    </submittedName>
</protein>
<evidence type="ECO:0000313" key="4">
    <source>
        <dbReference type="Proteomes" id="UP001163739"/>
    </source>
</evidence>
<keyword evidence="4" id="KW-1185">Reference proteome</keyword>
<dbReference type="Pfam" id="PF01035">
    <property type="entry name" value="DNA_binding_1"/>
    <property type="match status" value="1"/>
</dbReference>
<dbReference type="SUPFAM" id="SSF46767">
    <property type="entry name" value="Methylated DNA-protein cysteine methyltransferase, C-terminal domain"/>
    <property type="match status" value="1"/>
</dbReference>
<organism evidence="3 4">
    <name type="scientific">Alkalimarinus alittae</name>
    <dbReference type="NCBI Taxonomy" id="2961619"/>
    <lineage>
        <taxon>Bacteria</taxon>
        <taxon>Pseudomonadati</taxon>
        <taxon>Pseudomonadota</taxon>
        <taxon>Gammaproteobacteria</taxon>
        <taxon>Alteromonadales</taxon>
        <taxon>Alteromonadaceae</taxon>
        <taxon>Alkalimarinus</taxon>
    </lineage>
</organism>
<dbReference type="CDD" id="cd06445">
    <property type="entry name" value="ATase"/>
    <property type="match status" value="1"/>
</dbReference>